<dbReference type="Proteomes" id="UP001597343">
    <property type="component" value="Unassembled WGS sequence"/>
</dbReference>
<feature type="chain" id="PRO_5046322826" evidence="1">
    <location>
        <begin position="26"/>
        <end position="64"/>
    </location>
</feature>
<name>A0ABW5A4E1_9BACL</name>
<accession>A0ABW5A4E1</accession>
<evidence type="ECO:0000313" key="3">
    <source>
        <dbReference type="Proteomes" id="UP001597343"/>
    </source>
</evidence>
<evidence type="ECO:0000256" key="1">
    <source>
        <dbReference type="SAM" id="SignalP"/>
    </source>
</evidence>
<keyword evidence="3" id="KW-1185">Reference proteome</keyword>
<reference evidence="3" key="1">
    <citation type="journal article" date="2019" name="Int. J. Syst. Evol. Microbiol.">
        <title>The Global Catalogue of Microorganisms (GCM) 10K type strain sequencing project: providing services to taxonomists for standard genome sequencing and annotation.</title>
        <authorList>
            <consortium name="The Broad Institute Genomics Platform"/>
            <consortium name="The Broad Institute Genome Sequencing Center for Infectious Disease"/>
            <person name="Wu L."/>
            <person name="Ma J."/>
        </authorList>
    </citation>
    <scope>NUCLEOTIDE SEQUENCE [LARGE SCALE GENOMIC DNA]</scope>
    <source>
        <strain evidence="3">CGMCC 1.13574</strain>
    </source>
</reference>
<comment type="caution">
    <text evidence="2">The sequence shown here is derived from an EMBL/GenBank/DDBJ whole genome shotgun (WGS) entry which is preliminary data.</text>
</comment>
<protein>
    <submittedName>
        <fullName evidence="2">Uncharacterized protein</fullName>
    </submittedName>
</protein>
<keyword evidence="1" id="KW-0732">Signal</keyword>
<sequence length="64" mass="6512">MKKYWLSIALGAIAALALQTGSASFATSDSTVAGDALTNGQSSSTPVVAELYPIDPWAGIIKQG</sequence>
<evidence type="ECO:0000313" key="2">
    <source>
        <dbReference type="EMBL" id="MFD2172273.1"/>
    </source>
</evidence>
<proteinExistence type="predicted"/>
<dbReference type="EMBL" id="JBHUIO010000019">
    <property type="protein sequence ID" value="MFD2172273.1"/>
    <property type="molecule type" value="Genomic_DNA"/>
</dbReference>
<feature type="signal peptide" evidence="1">
    <location>
        <begin position="1"/>
        <end position="25"/>
    </location>
</feature>
<dbReference type="RefSeq" id="WP_386049660.1">
    <property type="nucleotide sequence ID" value="NZ_JBHUIO010000019.1"/>
</dbReference>
<gene>
    <name evidence="2" type="ORF">ACFSOY_20195</name>
</gene>
<organism evidence="2 3">
    <name type="scientific">Tumebacillus lipolyticus</name>
    <dbReference type="NCBI Taxonomy" id="1280370"/>
    <lineage>
        <taxon>Bacteria</taxon>
        <taxon>Bacillati</taxon>
        <taxon>Bacillota</taxon>
        <taxon>Bacilli</taxon>
        <taxon>Bacillales</taxon>
        <taxon>Alicyclobacillaceae</taxon>
        <taxon>Tumebacillus</taxon>
    </lineage>
</organism>